<sequence>MHAVIKTGGKQYRVAEGDVLNVETLQAEPGATVAFDVLAVGDGADLKVGSPLVDGAKVEAEVLDQIRGDKIIVFKKKRRQNYRRTRGHRQNLTVVRVTGITGA</sequence>
<dbReference type="GO" id="GO:0019843">
    <property type="term" value="F:rRNA binding"/>
    <property type="evidence" value="ECO:0007669"/>
    <property type="project" value="UniProtKB-UniRule"/>
</dbReference>
<comment type="subunit">
    <text evidence="4">Part of the 50S ribosomal subunit. Contacts protein L20.</text>
</comment>
<dbReference type="PANTHER" id="PTHR21349:SF0">
    <property type="entry name" value="LARGE RIBOSOMAL SUBUNIT PROTEIN BL21M"/>
    <property type="match status" value="1"/>
</dbReference>
<evidence type="ECO:0000256" key="3">
    <source>
        <dbReference type="ARBA" id="ARBA00023274"/>
    </source>
</evidence>
<dbReference type="GO" id="GO:0006412">
    <property type="term" value="P:translation"/>
    <property type="evidence" value="ECO:0007669"/>
    <property type="project" value="UniProtKB-UniRule"/>
</dbReference>
<evidence type="ECO:0000256" key="5">
    <source>
        <dbReference type="RuleBase" id="RU000562"/>
    </source>
</evidence>
<dbReference type="GO" id="GO:0003735">
    <property type="term" value="F:structural constituent of ribosome"/>
    <property type="evidence" value="ECO:0007669"/>
    <property type="project" value="InterPro"/>
</dbReference>
<reference evidence="6 7" key="1">
    <citation type="submission" date="2017-11" db="EMBL/GenBank/DDBJ databases">
        <title>Draft genome sequence of Rhizobiales bacterium SY3-13.</title>
        <authorList>
            <person name="Sun C."/>
        </authorList>
    </citation>
    <scope>NUCLEOTIDE SEQUENCE [LARGE SCALE GENOMIC DNA]</scope>
    <source>
        <strain evidence="6 7">SY3-13</strain>
    </source>
</reference>
<dbReference type="GO" id="GO:0005840">
    <property type="term" value="C:ribosome"/>
    <property type="evidence" value="ECO:0007669"/>
    <property type="project" value="UniProtKB-KW"/>
</dbReference>
<dbReference type="NCBIfam" id="TIGR00061">
    <property type="entry name" value="L21"/>
    <property type="match status" value="1"/>
</dbReference>
<dbReference type="HAMAP" id="MF_01363">
    <property type="entry name" value="Ribosomal_bL21"/>
    <property type="match status" value="1"/>
</dbReference>
<evidence type="ECO:0000313" key="6">
    <source>
        <dbReference type="EMBL" id="PJK27968.1"/>
    </source>
</evidence>
<keyword evidence="3 4" id="KW-0687">Ribonucleoprotein</keyword>
<keyword evidence="4 5" id="KW-0699">rRNA-binding</keyword>
<dbReference type="GO" id="GO:0005737">
    <property type="term" value="C:cytoplasm"/>
    <property type="evidence" value="ECO:0007669"/>
    <property type="project" value="UniProtKB-ARBA"/>
</dbReference>
<dbReference type="GO" id="GO:1990904">
    <property type="term" value="C:ribonucleoprotein complex"/>
    <property type="evidence" value="ECO:0007669"/>
    <property type="project" value="UniProtKB-KW"/>
</dbReference>
<comment type="function">
    <text evidence="4 5">This protein binds to 23S rRNA in the presence of protein L20.</text>
</comment>
<dbReference type="AlphaFoldDB" id="A0A2M9FWX4"/>
<dbReference type="EMBL" id="PHIG01000052">
    <property type="protein sequence ID" value="PJK27968.1"/>
    <property type="molecule type" value="Genomic_DNA"/>
</dbReference>
<dbReference type="RefSeq" id="WP_109794849.1">
    <property type="nucleotide sequence ID" value="NZ_PHIG01000052.1"/>
</dbReference>
<keyword evidence="4 5" id="KW-0694">RNA-binding</keyword>
<dbReference type="Pfam" id="PF00829">
    <property type="entry name" value="Ribosomal_L21p"/>
    <property type="match status" value="1"/>
</dbReference>
<comment type="caution">
    <text evidence="6">The sequence shown here is derived from an EMBL/GenBank/DDBJ whole genome shotgun (WGS) entry which is preliminary data.</text>
</comment>
<dbReference type="InterPro" id="IPR001787">
    <property type="entry name" value="Ribosomal_bL21"/>
</dbReference>
<evidence type="ECO:0000313" key="7">
    <source>
        <dbReference type="Proteomes" id="UP000229498"/>
    </source>
</evidence>
<keyword evidence="7" id="KW-1185">Reference proteome</keyword>
<dbReference type="InterPro" id="IPR036164">
    <property type="entry name" value="bL21-like_sf"/>
</dbReference>
<dbReference type="SUPFAM" id="SSF141091">
    <property type="entry name" value="L21p-like"/>
    <property type="match status" value="1"/>
</dbReference>
<accession>A0A2M9FWX4</accession>
<protein>
    <recommendedName>
        <fullName evidence="4">Large ribosomal subunit protein bL21</fullName>
    </recommendedName>
</protein>
<dbReference type="OrthoDB" id="9813334at2"/>
<evidence type="ECO:0000256" key="1">
    <source>
        <dbReference type="ARBA" id="ARBA00008563"/>
    </source>
</evidence>
<dbReference type="InterPro" id="IPR028909">
    <property type="entry name" value="bL21-like"/>
</dbReference>
<dbReference type="Proteomes" id="UP000229498">
    <property type="component" value="Unassembled WGS sequence"/>
</dbReference>
<proteinExistence type="inferred from homology"/>
<gene>
    <name evidence="4 6" type="primary">rplU</name>
    <name evidence="6" type="ORF">CVT23_19760</name>
</gene>
<dbReference type="PANTHER" id="PTHR21349">
    <property type="entry name" value="50S RIBOSOMAL PROTEIN L21"/>
    <property type="match status" value="1"/>
</dbReference>
<comment type="similarity">
    <text evidence="1 4 5">Belongs to the bacterial ribosomal protein bL21 family.</text>
</comment>
<keyword evidence="2 4" id="KW-0689">Ribosomal protein</keyword>
<evidence type="ECO:0000256" key="2">
    <source>
        <dbReference type="ARBA" id="ARBA00022980"/>
    </source>
</evidence>
<evidence type="ECO:0000256" key="4">
    <source>
        <dbReference type="HAMAP-Rule" id="MF_01363"/>
    </source>
</evidence>
<name>A0A2M9FWX4_9PROT</name>
<organism evidence="6 7">
    <name type="scientific">Minwuia thermotolerans</name>
    <dbReference type="NCBI Taxonomy" id="2056226"/>
    <lineage>
        <taxon>Bacteria</taxon>
        <taxon>Pseudomonadati</taxon>
        <taxon>Pseudomonadota</taxon>
        <taxon>Alphaproteobacteria</taxon>
        <taxon>Minwuiales</taxon>
        <taxon>Minwuiaceae</taxon>
        <taxon>Minwuia</taxon>
    </lineage>
</organism>